<dbReference type="Proteomes" id="UP000699042">
    <property type="component" value="Unassembled WGS sequence"/>
</dbReference>
<proteinExistence type="predicted"/>
<name>A0A9P7RJX5_9PEZI</name>
<reference evidence="1" key="1">
    <citation type="submission" date="2021-05" db="EMBL/GenBank/DDBJ databases">
        <title>Comparative genomics of three Colletotrichum scovillei strains and genetic complementation revealed genes involved fungal growth and virulence on chili pepper.</title>
        <authorList>
            <person name="Hsieh D.-K."/>
            <person name="Chuang S.-C."/>
            <person name="Chen C.-Y."/>
            <person name="Chao Y.-T."/>
            <person name="Lu M.-Y.J."/>
            <person name="Lee M.-H."/>
            <person name="Shih M.-C."/>
        </authorList>
    </citation>
    <scope>NUCLEOTIDE SEQUENCE</scope>
    <source>
        <strain evidence="1">Coll-153</strain>
    </source>
</reference>
<dbReference type="EMBL" id="JAESDN010000001">
    <property type="protein sequence ID" value="KAG7058573.1"/>
    <property type="molecule type" value="Genomic_DNA"/>
</dbReference>
<sequence>MSAIVSDIAGFAHHITPTDPQFKLSGLPLEVLARKVVLRLDDEPRHNAAGLLGLEQLSFVESRHERGVVLVGHVPGSCVADDLLHGCVNAAWAHGDAGDVGFLYCQVCREVVHGGLGSTVGSPRGVCASGCAG</sequence>
<comment type="caution">
    <text evidence="1">The sequence shown here is derived from an EMBL/GenBank/DDBJ whole genome shotgun (WGS) entry which is preliminary data.</text>
</comment>
<dbReference type="AlphaFoldDB" id="A0A9P7RJX5"/>
<protein>
    <submittedName>
        <fullName evidence="1">Short-chain dehydrogenase</fullName>
    </submittedName>
</protein>
<evidence type="ECO:0000313" key="1">
    <source>
        <dbReference type="EMBL" id="KAG7058573.1"/>
    </source>
</evidence>
<keyword evidence="2" id="KW-1185">Reference proteome</keyword>
<gene>
    <name evidence="1" type="ORF">JMJ77_005946</name>
</gene>
<organism evidence="1 2">
    <name type="scientific">Colletotrichum scovillei</name>
    <dbReference type="NCBI Taxonomy" id="1209932"/>
    <lineage>
        <taxon>Eukaryota</taxon>
        <taxon>Fungi</taxon>
        <taxon>Dikarya</taxon>
        <taxon>Ascomycota</taxon>
        <taxon>Pezizomycotina</taxon>
        <taxon>Sordariomycetes</taxon>
        <taxon>Hypocreomycetidae</taxon>
        <taxon>Glomerellales</taxon>
        <taxon>Glomerellaceae</taxon>
        <taxon>Colletotrichum</taxon>
        <taxon>Colletotrichum acutatum species complex</taxon>
    </lineage>
</organism>
<evidence type="ECO:0000313" key="2">
    <source>
        <dbReference type="Proteomes" id="UP000699042"/>
    </source>
</evidence>
<accession>A0A9P7RJX5</accession>